<feature type="signal peptide" evidence="3">
    <location>
        <begin position="1"/>
        <end position="20"/>
    </location>
</feature>
<keyword evidence="7" id="KW-1185">Reference proteome</keyword>
<dbReference type="Gene3D" id="2.40.50.100">
    <property type="match status" value="1"/>
</dbReference>
<proteinExistence type="inferred from homology"/>
<dbReference type="EMBL" id="SMSI01000001">
    <property type="protein sequence ID" value="TDH38315.1"/>
    <property type="molecule type" value="Genomic_DNA"/>
</dbReference>
<organism evidence="6 7">
    <name type="scientific">Pseudohoeflea suaedae</name>
    <dbReference type="NCBI Taxonomy" id="877384"/>
    <lineage>
        <taxon>Bacteria</taxon>
        <taxon>Pseudomonadati</taxon>
        <taxon>Pseudomonadota</taxon>
        <taxon>Alphaproteobacteria</taxon>
        <taxon>Hyphomicrobiales</taxon>
        <taxon>Rhizobiaceae</taxon>
        <taxon>Pseudohoeflea</taxon>
    </lineage>
</organism>
<sequence>MKRTALFAAALSLVSFSAMAAEEAADSAKTNLAPPIIAVRAETSQVVDRILVSGLIAAQEEILVQPQVEGLAIDELLAAIGDTVKKGDVLARLSDDQLILQKSQLAANKAKAEAGLAQLEAQKVEVEANTNELEKTAERARQLAAKGTFSTVQAEQAEAKAVAGRAKVRSVEESIKVGQADIDVVEAQIKDIDLKLARTEVKAPADGVITARAAKVGTIASASAGAMFTMIRDGRLELRADVSETDLLRIEPGMKADIQVSGLKDPRTGTVRLVEPTLSTTSRLGTVRINFDNSDRLKAGLFAEAEIIAAKREGVTVPVTSVSLSRDGDSVLLITNGQTHRTEVETGIRDGDRIEIVDGLSAGDLIVAKAGAFVRDGDRINPVVGGDPETTAAIAD</sequence>
<dbReference type="AlphaFoldDB" id="A0A4V3A7F2"/>
<dbReference type="PANTHER" id="PTHR30469">
    <property type="entry name" value="MULTIDRUG RESISTANCE PROTEIN MDTA"/>
    <property type="match status" value="1"/>
</dbReference>
<dbReference type="RefSeq" id="WP_133283150.1">
    <property type="nucleotide sequence ID" value="NZ_SMSI01000001.1"/>
</dbReference>
<dbReference type="InterPro" id="IPR006143">
    <property type="entry name" value="RND_pump_MFP"/>
</dbReference>
<dbReference type="Pfam" id="PF25954">
    <property type="entry name" value="Beta-barrel_RND_2"/>
    <property type="match status" value="1"/>
</dbReference>
<comment type="similarity">
    <text evidence="1">Belongs to the membrane fusion protein (MFP) (TC 8.A.1) family.</text>
</comment>
<feature type="coiled-coil region" evidence="2">
    <location>
        <begin position="102"/>
        <end position="146"/>
    </location>
</feature>
<feature type="domain" description="CusB-like beta-barrel" evidence="4">
    <location>
        <begin position="238"/>
        <end position="309"/>
    </location>
</feature>
<dbReference type="GO" id="GO:0015562">
    <property type="term" value="F:efflux transmembrane transporter activity"/>
    <property type="evidence" value="ECO:0007669"/>
    <property type="project" value="TreeGrafter"/>
</dbReference>
<dbReference type="PANTHER" id="PTHR30469:SF15">
    <property type="entry name" value="HLYD FAMILY OF SECRETION PROTEINS"/>
    <property type="match status" value="1"/>
</dbReference>
<evidence type="ECO:0000259" key="5">
    <source>
        <dbReference type="Pfam" id="PF25989"/>
    </source>
</evidence>
<feature type="domain" description="YknX-like C-terminal permuted SH3-like" evidence="5">
    <location>
        <begin position="315"/>
        <end position="380"/>
    </location>
</feature>
<name>A0A4V3A7F2_9HYPH</name>
<keyword evidence="2" id="KW-0175">Coiled coil</keyword>
<protein>
    <submittedName>
        <fullName evidence="6">Efflux RND transporter periplasmic adaptor subunit</fullName>
    </submittedName>
</protein>
<dbReference type="Gene3D" id="2.40.420.20">
    <property type="match status" value="1"/>
</dbReference>
<dbReference type="Pfam" id="PF25989">
    <property type="entry name" value="YknX_C"/>
    <property type="match status" value="1"/>
</dbReference>
<dbReference type="GO" id="GO:1990281">
    <property type="term" value="C:efflux pump complex"/>
    <property type="evidence" value="ECO:0007669"/>
    <property type="project" value="TreeGrafter"/>
</dbReference>
<evidence type="ECO:0000256" key="1">
    <source>
        <dbReference type="ARBA" id="ARBA00009477"/>
    </source>
</evidence>
<dbReference type="InterPro" id="IPR058637">
    <property type="entry name" value="YknX-like_C"/>
</dbReference>
<gene>
    <name evidence="6" type="ORF">E2A64_04155</name>
</gene>
<keyword evidence="3" id="KW-0732">Signal</keyword>
<reference evidence="6 7" key="1">
    <citation type="journal article" date="2013" name="Int. J. Syst. Evol. Microbiol.">
        <title>Hoeflea suaedae sp. nov., an endophytic bacterium isolated from the root of the halophyte Suaeda maritima.</title>
        <authorList>
            <person name="Chung E.J."/>
            <person name="Park J.A."/>
            <person name="Pramanik P."/>
            <person name="Bibi F."/>
            <person name="Jeon C.O."/>
            <person name="Chung Y.R."/>
        </authorList>
    </citation>
    <scope>NUCLEOTIDE SEQUENCE [LARGE SCALE GENOMIC DNA]</scope>
    <source>
        <strain evidence="6 7">YC6898</strain>
    </source>
</reference>
<comment type="caution">
    <text evidence="6">The sequence shown here is derived from an EMBL/GenBank/DDBJ whole genome shotgun (WGS) entry which is preliminary data.</text>
</comment>
<evidence type="ECO:0000313" key="7">
    <source>
        <dbReference type="Proteomes" id="UP000295131"/>
    </source>
</evidence>
<feature type="chain" id="PRO_5020218156" evidence="3">
    <location>
        <begin position="21"/>
        <end position="396"/>
    </location>
</feature>
<evidence type="ECO:0000256" key="3">
    <source>
        <dbReference type="SAM" id="SignalP"/>
    </source>
</evidence>
<dbReference type="InterPro" id="IPR058792">
    <property type="entry name" value="Beta-barrel_RND_2"/>
</dbReference>
<dbReference type="OrthoDB" id="7422354at2"/>
<evidence type="ECO:0000313" key="6">
    <source>
        <dbReference type="EMBL" id="TDH38315.1"/>
    </source>
</evidence>
<dbReference type="Gene3D" id="1.10.287.470">
    <property type="entry name" value="Helix hairpin bin"/>
    <property type="match status" value="1"/>
</dbReference>
<dbReference type="NCBIfam" id="TIGR01730">
    <property type="entry name" value="RND_mfp"/>
    <property type="match status" value="1"/>
</dbReference>
<dbReference type="Proteomes" id="UP000295131">
    <property type="component" value="Unassembled WGS sequence"/>
</dbReference>
<accession>A0A4V3A7F2</accession>
<evidence type="ECO:0000256" key="2">
    <source>
        <dbReference type="SAM" id="Coils"/>
    </source>
</evidence>
<dbReference type="SUPFAM" id="SSF111369">
    <property type="entry name" value="HlyD-like secretion proteins"/>
    <property type="match status" value="1"/>
</dbReference>
<dbReference type="Gene3D" id="2.40.30.170">
    <property type="match status" value="1"/>
</dbReference>
<evidence type="ECO:0000259" key="4">
    <source>
        <dbReference type="Pfam" id="PF25954"/>
    </source>
</evidence>